<dbReference type="GeneID" id="97548038"/>
<sequence length="106" mass="11179">MNHNRILIILQIFCLLSFAVGIIGNVTAADTKDGCQDPTIAATSSSKKDSISESGATTLIDEDTQAQADSLSGTCPKGFHCSCPGCPLYSDLDEDSFCDRGEETEA</sequence>
<dbReference type="EMBL" id="QGMY01000007">
    <property type="protein sequence ID" value="PWR72097.1"/>
    <property type="molecule type" value="Genomic_DNA"/>
</dbReference>
<dbReference type="AlphaFoldDB" id="A0A2V2N791"/>
<dbReference type="OrthoDB" id="117931at2157"/>
<accession>A0A2V2N791</accession>
<dbReference type="RefSeq" id="WP_109968587.1">
    <property type="nucleotide sequence ID" value="NZ_CP176093.1"/>
</dbReference>
<name>A0A2V2N791_9EURY</name>
<dbReference type="Proteomes" id="UP000245657">
    <property type="component" value="Unassembled WGS sequence"/>
</dbReference>
<protein>
    <submittedName>
        <fullName evidence="1">Uncharacterized protein</fullName>
    </submittedName>
</protein>
<evidence type="ECO:0000313" key="2">
    <source>
        <dbReference type="Proteomes" id="UP000245657"/>
    </source>
</evidence>
<evidence type="ECO:0000313" key="1">
    <source>
        <dbReference type="EMBL" id="PWR72097.1"/>
    </source>
</evidence>
<comment type="caution">
    <text evidence="1">The sequence shown here is derived from an EMBL/GenBank/DDBJ whole genome shotgun (WGS) entry which is preliminary data.</text>
</comment>
<reference evidence="1 2" key="1">
    <citation type="submission" date="2018-05" db="EMBL/GenBank/DDBJ databases">
        <title>Draft genome of Methanospirillum lacunae Ki8-1.</title>
        <authorList>
            <person name="Dueholm M.S."/>
            <person name="Nielsen P.H."/>
            <person name="Bakmann L.F."/>
            <person name="Otzen D.E."/>
        </authorList>
    </citation>
    <scope>NUCLEOTIDE SEQUENCE [LARGE SCALE GENOMIC DNA]</scope>
    <source>
        <strain evidence="1 2">Ki8-1</strain>
    </source>
</reference>
<organism evidence="1 2">
    <name type="scientific">Methanospirillum lacunae</name>
    <dbReference type="NCBI Taxonomy" id="668570"/>
    <lineage>
        <taxon>Archaea</taxon>
        <taxon>Methanobacteriati</taxon>
        <taxon>Methanobacteriota</taxon>
        <taxon>Stenosarchaea group</taxon>
        <taxon>Methanomicrobia</taxon>
        <taxon>Methanomicrobiales</taxon>
        <taxon>Methanospirillaceae</taxon>
        <taxon>Methanospirillum</taxon>
    </lineage>
</organism>
<keyword evidence="2" id="KW-1185">Reference proteome</keyword>
<proteinExistence type="predicted"/>
<gene>
    <name evidence="1" type="ORF">DK846_08895</name>
</gene>